<dbReference type="PROSITE" id="PS00039">
    <property type="entry name" value="DEAD_ATP_HELICASE"/>
    <property type="match status" value="1"/>
</dbReference>
<feature type="region of interest" description="Disordered" evidence="8">
    <location>
        <begin position="68"/>
        <end position="148"/>
    </location>
</feature>
<dbReference type="GO" id="GO:0003676">
    <property type="term" value="F:nucleic acid binding"/>
    <property type="evidence" value="ECO:0007669"/>
    <property type="project" value="InterPro"/>
</dbReference>
<name>A0A2J6PGN1_9HELO</name>
<dbReference type="SMART" id="SM00490">
    <property type="entry name" value="HELICc"/>
    <property type="match status" value="1"/>
</dbReference>
<dbReference type="PROSITE" id="PS00028">
    <property type="entry name" value="ZINC_FINGER_C2H2_1"/>
    <property type="match status" value="1"/>
</dbReference>
<dbReference type="GO" id="GO:0005524">
    <property type="term" value="F:ATP binding"/>
    <property type="evidence" value="ECO:0007669"/>
    <property type="project" value="UniProtKB-KW"/>
</dbReference>
<feature type="domain" description="Helicase ATP-binding" evidence="9">
    <location>
        <begin position="917"/>
        <end position="1008"/>
    </location>
</feature>
<feature type="domain" description="Helicase ATP-binding" evidence="9">
    <location>
        <begin position="219"/>
        <end position="328"/>
    </location>
</feature>
<comment type="catalytic activity">
    <reaction evidence="6">
        <text>ATP + H2O = ADP + phosphate + H(+)</text>
        <dbReference type="Rhea" id="RHEA:13065"/>
        <dbReference type="ChEBI" id="CHEBI:15377"/>
        <dbReference type="ChEBI" id="CHEBI:15378"/>
        <dbReference type="ChEBI" id="CHEBI:30616"/>
        <dbReference type="ChEBI" id="CHEBI:43474"/>
        <dbReference type="ChEBI" id="CHEBI:456216"/>
        <dbReference type="EC" id="3.6.4.13"/>
    </reaction>
</comment>
<dbReference type="GO" id="GO:0003724">
    <property type="term" value="F:RNA helicase activity"/>
    <property type="evidence" value="ECO:0007669"/>
    <property type="project" value="UniProtKB-EC"/>
</dbReference>
<dbReference type="EC" id="3.6.4.13" evidence="1"/>
<feature type="compositionally biased region" description="Polar residues" evidence="8">
    <location>
        <begin position="1"/>
        <end position="20"/>
    </location>
</feature>
<dbReference type="GO" id="GO:0016787">
    <property type="term" value="F:hydrolase activity"/>
    <property type="evidence" value="ECO:0007669"/>
    <property type="project" value="UniProtKB-KW"/>
</dbReference>
<keyword evidence="4" id="KW-0347">Helicase</keyword>
<feature type="region of interest" description="Disordered" evidence="8">
    <location>
        <begin position="1"/>
        <end position="54"/>
    </location>
</feature>
<dbReference type="PANTHER" id="PTHR47958">
    <property type="entry name" value="ATP-DEPENDENT RNA HELICASE DBP3"/>
    <property type="match status" value="1"/>
</dbReference>
<dbReference type="CDD" id="cd18787">
    <property type="entry name" value="SF2_C_DEAD"/>
    <property type="match status" value="1"/>
</dbReference>
<feature type="short sequence motif" description="Q motif" evidence="7">
    <location>
        <begin position="188"/>
        <end position="216"/>
    </location>
</feature>
<dbReference type="InterPro" id="IPR014001">
    <property type="entry name" value="Helicase_ATP-bd"/>
</dbReference>
<sequence length="1276" mass="137954">MADQLNINGLSLNGGATEQRSYIPPHMRGKMGGPTPGGPPAGGPPALNGGINGSAWAAPSANGFAAGDARSGAGGNWASAPDFTPRSNGTAPAGRPGWDTAGQNPAFNRNAYGNPAAGGGSAPSSARGAGDGQWRDGKHIAGPPNPRLERELFGVADDPTKQQTGINFEKYDDIPVEASGHDVPEPVLKFTNPPLDDHLLKNIDLAHYKVPTPVQKYSIPIVMGGRDLMACAQTGSGKTGGFLFPILSQAFINGPSPAPAGSGANFGRQRKAYPTSLILAPTRELVSQIYDESRKFAYRSWVRPCVVYGGADIGSQLRQIEPSATKVLSIMDRDSSSPHLDTSLPAPENTGEHWNPLRSWPCRDSLISTTTSCVKLLLLQLQLLWICYLLVLERAADHLGKHLTYFQITYITNIGQEETASGASLAMDAVRGSKTKVKAPNMLTSWLTKGNKPSKNDASIPSKTIASTSKKRNIDVFLESPSTVTANKSQEFGRRPTVDHKPRTTVHYCRQQCRQEHDRWSKLYTNRQGQEALDDHGEQEPAAPSKKTTIVNKSLGLTAVSESSSTGKASLKSSTANEDVTADEESTTTATTVLIAGEELTFLTKLMSFNGISVLIQWLAWTCLSLTSRAIKNLEHEIAFPTQSAMENFRQRIPFQFAPGLLQTLQSPSPPTISYFKTLSLHLEKLWAVYLLVLEHEDQARRPRIYIGSATEAIYGIRKRMSQYEKRIQTGAANSAIPHYVETSLQEGYNITHKCLLCWAALPMASDVFQLRCLFLILESVFALCFWAMRSRTKDSFMPALCPWPRESFTYDGCCNHFSINEGIGARHEDATPEEINRLAAERKAASVARREANRVPGAKALTTKACAEKHLENQDFKCDVCIQTFDCDAKLSTHLLTPLHLKKVQEKATGVRKVLKGSGGCDLLVATPGRLVDLIERGRISLCNIKYLVLDEADRMLDMGFEPQIRRIIEGEDMPGVQDRQTLMFSATFPRDIQMLARDFLKDYVFLSVGRVGSTSENITQKVEYVEDMDKRSVLLDILHTHGAGLTLIFVETKRMADSLSDFLINQNFPATSIHGDRTQRERERALEMFRNGRCPILVATAVAARGLDIPNVTHVVNYDLPTDIDDYVHRIGRTGRAGNTGISTAFFNRGNRGVVRDLIDLLKEANQDVPAFLENIAREGSGFGGGSSRGGGRSGGGRGRGGAANRDFRKFGGGAGGGFGGGGYGGAPAPAYGGGFGGPPPAAAYGGAPAYGGAGGYGGGSYGNPSGGGGQSWW</sequence>
<dbReference type="OrthoDB" id="196131at2759"/>
<organism evidence="12 13">
    <name type="scientific">Hyaloscypha hepaticicola</name>
    <dbReference type="NCBI Taxonomy" id="2082293"/>
    <lineage>
        <taxon>Eukaryota</taxon>
        <taxon>Fungi</taxon>
        <taxon>Dikarya</taxon>
        <taxon>Ascomycota</taxon>
        <taxon>Pezizomycotina</taxon>
        <taxon>Leotiomycetes</taxon>
        <taxon>Helotiales</taxon>
        <taxon>Hyaloscyphaceae</taxon>
        <taxon>Hyaloscypha</taxon>
    </lineage>
</organism>
<gene>
    <name evidence="12" type="ORF">NA56DRAFT_665720</name>
</gene>
<evidence type="ECO:0000259" key="9">
    <source>
        <dbReference type="PROSITE" id="PS51192"/>
    </source>
</evidence>
<evidence type="ECO:0000256" key="3">
    <source>
        <dbReference type="ARBA" id="ARBA00022801"/>
    </source>
</evidence>
<evidence type="ECO:0000313" key="12">
    <source>
        <dbReference type="EMBL" id="PMD13212.1"/>
    </source>
</evidence>
<dbReference type="InterPro" id="IPR000629">
    <property type="entry name" value="RNA-helicase_DEAD-box_CS"/>
</dbReference>
<dbReference type="Pfam" id="PF00270">
    <property type="entry name" value="DEAD"/>
    <property type="match status" value="2"/>
</dbReference>
<evidence type="ECO:0000256" key="8">
    <source>
        <dbReference type="SAM" id="MobiDB-lite"/>
    </source>
</evidence>
<accession>A0A2J6PGN1</accession>
<dbReference type="Gene3D" id="3.40.50.300">
    <property type="entry name" value="P-loop containing nucleotide triphosphate hydrolases"/>
    <property type="match status" value="3"/>
</dbReference>
<dbReference type="PROSITE" id="PS51194">
    <property type="entry name" value="HELICASE_CTER"/>
    <property type="match status" value="1"/>
</dbReference>
<feature type="region of interest" description="Disordered" evidence="8">
    <location>
        <begin position="1182"/>
        <end position="1209"/>
    </location>
</feature>
<evidence type="ECO:0000256" key="4">
    <source>
        <dbReference type="ARBA" id="ARBA00022806"/>
    </source>
</evidence>
<evidence type="ECO:0000259" key="11">
    <source>
        <dbReference type="PROSITE" id="PS51195"/>
    </source>
</evidence>
<keyword evidence="2" id="KW-0547">Nucleotide-binding</keyword>
<evidence type="ECO:0000256" key="2">
    <source>
        <dbReference type="ARBA" id="ARBA00022741"/>
    </source>
</evidence>
<keyword evidence="5" id="KW-0067">ATP-binding</keyword>
<dbReference type="Proteomes" id="UP000235672">
    <property type="component" value="Unassembled WGS sequence"/>
</dbReference>
<evidence type="ECO:0000256" key="7">
    <source>
        <dbReference type="PROSITE-ProRule" id="PRU00552"/>
    </source>
</evidence>
<protein>
    <recommendedName>
        <fullName evidence="1">RNA helicase</fullName>
        <ecNumber evidence="1">3.6.4.13</ecNumber>
    </recommendedName>
</protein>
<dbReference type="InterPro" id="IPR014014">
    <property type="entry name" value="RNA_helicase_DEAD_Q_motif"/>
</dbReference>
<feature type="domain" description="DEAD-box RNA helicase Q" evidence="11">
    <location>
        <begin position="188"/>
        <end position="216"/>
    </location>
</feature>
<dbReference type="InterPro" id="IPR027417">
    <property type="entry name" value="P-loop_NTPase"/>
</dbReference>
<dbReference type="STRING" id="1745343.A0A2J6PGN1"/>
<keyword evidence="3 12" id="KW-0378">Hydrolase</keyword>
<dbReference type="EMBL" id="KZ613534">
    <property type="protein sequence ID" value="PMD13212.1"/>
    <property type="molecule type" value="Genomic_DNA"/>
</dbReference>
<dbReference type="PROSITE" id="PS51195">
    <property type="entry name" value="Q_MOTIF"/>
    <property type="match status" value="1"/>
</dbReference>
<proteinExistence type="predicted"/>
<dbReference type="SMART" id="SM00487">
    <property type="entry name" value="DEXDc"/>
    <property type="match status" value="1"/>
</dbReference>
<dbReference type="InterPro" id="IPR001650">
    <property type="entry name" value="Helicase_C-like"/>
</dbReference>
<evidence type="ECO:0000256" key="1">
    <source>
        <dbReference type="ARBA" id="ARBA00012552"/>
    </source>
</evidence>
<dbReference type="InterPro" id="IPR013087">
    <property type="entry name" value="Znf_C2H2_type"/>
</dbReference>
<feature type="compositionally biased region" description="Gly residues" evidence="8">
    <location>
        <begin position="1183"/>
        <end position="1204"/>
    </location>
</feature>
<dbReference type="AlphaFoldDB" id="A0A2J6PGN1"/>
<evidence type="ECO:0000256" key="6">
    <source>
        <dbReference type="ARBA" id="ARBA00047984"/>
    </source>
</evidence>
<evidence type="ECO:0000313" key="13">
    <source>
        <dbReference type="Proteomes" id="UP000235672"/>
    </source>
</evidence>
<keyword evidence="13" id="KW-1185">Reference proteome</keyword>
<feature type="domain" description="Helicase C-terminal" evidence="10">
    <location>
        <begin position="1019"/>
        <end position="1179"/>
    </location>
</feature>
<dbReference type="Pfam" id="PF00271">
    <property type="entry name" value="Helicase_C"/>
    <property type="match status" value="1"/>
</dbReference>
<dbReference type="SUPFAM" id="SSF52540">
    <property type="entry name" value="P-loop containing nucleoside triphosphate hydrolases"/>
    <property type="match status" value="2"/>
</dbReference>
<evidence type="ECO:0000256" key="5">
    <source>
        <dbReference type="ARBA" id="ARBA00022840"/>
    </source>
</evidence>
<reference evidence="12" key="1">
    <citation type="submission" date="2016-05" db="EMBL/GenBank/DDBJ databases">
        <title>A degradative enzymes factory behind the ericoid mycorrhizal symbiosis.</title>
        <authorList>
            <consortium name="DOE Joint Genome Institute"/>
            <person name="Martino E."/>
            <person name="Morin E."/>
            <person name="Grelet G."/>
            <person name="Kuo A."/>
            <person name="Kohler A."/>
            <person name="Daghino S."/>
            <person name="Barry K."/>
            <person name="Choi C."/>
            <person name="Cichocki N."/>
            <person name="Clum A."/>
            <person name="Copeland A."/>
            <person name="Hainaut M."/>
            <person name="Haridas S."/>
            <person name="Labutti K."/>
            <person name="Lindquist E."/>
            <person name="Lipzen A."/>
            <person name="Khouja H.-R."/>
            <person name="Murat C."/>
            <person name="Ohm R."/>
            <person name="Olson A."/>
            <person name="Spatafora J."/>
            <person name="Veneault-Fourrey C."/>
            <person name="Henrissat B."/>
            <person name="Grigoriev I."/>
            <person name="Martin F."/>
            <person name="Perotto S."/>
        </authorList>
    </citation>
    <scope>NUCLEOTIDE SEQUENCE [LARGE SCALE GENOMIC DNA]</scope>
    <source>
        <strain evidence="12">UAMH 7357</strain>
    </source>
</reference>
<evidence type="ECO:0000259" key="10">
    <source>
        <dbReference type="PROSITE" id="PS51194"/>
    </source>
</evidence>
<dbReference type="FunFam" id="3.40.50.300:FF:000008">
    <property type="entry name" value="ATP-dependent RNA helicase RhlB"/>
    <property type="match status" value="1"/>
</dbReference>
<dbReference type="PROSITE" id="PS51192">
    <property type="entry name" value="HELICASE_ATP_BIND_1"/>
    <property type="match status" value="2"/>
</dbReference>
<dbReference type="InterPro" id="IPR011545">
    <property type="entry name" value="DEAD/DEAH_box_helicase_dom"/>
</dbReference>
<feature type="region of interest" description="Disordered" evidence="8">
    <location>
        <begin position="529"/>
        <end position="548"/>
    </location>
</feature>